<dbReference type="InterPro" id="IPR013078">
    <property type="entry name" value="His_Pase_superF_clade-1"/>
</dbReference>
<evidence type="ECO:0000313" key="1">
    <source>
        <dbReference type="EMBL" id="MFD1696622.1"/>
    </source>
</evidence>
<dbReference type="CDD" id="cd07067">
    <property type="entry name" value="HP_PGM_like"/>
    <property type="match status" value="1"/>
</dbReference>
<dbReference type="Pfam" id="PF00300">
    <property type="entry name" value="His_Phos_1"/>
    <property type="match status" value="1"/>
</dbReference>
<dbReference type="EMBL" id="JBHUFA010000004">
    <property type="protein sequence ID" value="MFD1696622.1"/>
    <property type="molecule type" value="Genomic_DNA"/>
</dbReference>
<dbReference type="Proteomes" id="UP001597327">
    <property type="component" value="Unassembled WGS sequence"/>
</dbReference>
<dbReference type="SUPFAM" id="SSF53254">
    <property type="entry name" value="Phosphoglycerate mutase-like"/>
    <property type="match status" value="1"/>
</dbReference>
<dbReference type="Gene3D" id="3.40.50.1240">
    <property type="entry name" value="Phosphoglycerate mutase-like"/>
    <property type="match status" value="1"/>
</dbReference>
<sequence length="179" mass="19924">MDTVLRLMLLRHAKSDWGDPSLDDFDRPLNPRGLKAADMMAGYLSETCPPPDLILCSTALRTRETLAELLPFLTVDTDIQLRGELYEDSELDYLSLLQNLDTSAETVLVIGHNPAIEETAALFYGSGLVEGYDDMAEKYPTGALAIFTFPHRSWSDLGEGSGTLERFVKPRDLEDDPEL</sequence>
<keyword evidence="2" id="KW-1185">Reference proteome</keyword>
<organism evidence="1 2">
    <name type="scientific">Roseibium aestuarii</name>
    <dbReference type="NCBI Taxonomy" id="2600299"/>
    <lineage>
        <taxon>Bacteria</taxon>
        <taxon>Pseudomonadati</taxon>
        <taxon>Pseudomonadota</taxon>
        <taxon>Alphaproteobacteria</taxon>
        <taxon>Hyphomicrobiales</taxon>
        <taxon>Stappiaceae</taxon>
        <taxon>Roseibium</taxon>
    </lineage>
</organism>
<reference evidence="2" key="1">
    <citation type="journal article" date="2019" name="Int. J. Syst. Evol. Microbiol.">
        <title>The Global Catalogue of Microorganisms (GCM) 10K type strain sequencing project: providing services to taxonomists for standard genome sequencing and annotation.</title>
        <authorList>
            <consortium name="The Broad Institute Genomics Platform"/>
            <consortium name="The Broad Institute Genome Sequencing Center for Infectious Disease"/>
            <person name="Wu L."/>
            <person name="Ma J."/>
        </authorList>
    </citation>
    <scope>NUCLEOTIDE SEQUENCE [LARGE SCALE GENOMIC DNA]</scope>
    <source>
        <strain evidence="2">JCM 3369</strain>
    </source>
</reference>
<dbReference type="SMART" id="SM00855">
    <property type="entry name" value="PGAM"/>
    <property type="match status" value="1"/>
</dbReference>
<dbReference type="PANTHER" id="PTHR47623">
    <property type="entry name" value="OS09G0287300 PROTEIN"/>
    <property type="match status" value="1"/>
</dbReference>
<proteinExistence type="predicted"/>
<name>A0ABW4JYR1_9HYPH</name>
<accession>A0ABW4JYR1</accession>
<gene>
    <name evidence="1" type="ORF">ACFSC7_13930</name>
</gene>
<dbReference type="PANTHER" id="PTHR47623:SF1">
    <property type="entry name" value="OS09G0287300 PROTEIN"/>
    <property type="match status" value="1"/>
</dbReference>
<dbReference type="InterPro" id="IPR029033">
    <property type="entry name" value="His_PPase_superfam"/>
</dbReference>
<dbReference type="RefSeq" id="WP_149892522.1">
    <property type="nucleotide sequence ID" value="NZ_JBHUFA010000004.1"/>
</dbReference>
<comment type="caution">
    <text evidence="1">The sequence shown here is derived from an EMBL/GenBank/DDBJ whole genome shotgun (WGS) entry which is preliminary data.</text>
</comment>
<evidence type="ECO:0000313" key="2">
    <source>
        <dbReference type="Proteomes" id="UP001597327"/>
    </source>
</evidence>
<protein>
    <submittedName>
        <fullName evidence="1">SixA phosphatase family protein</fullName>
    </submittedName>
</protein>